<protein>
    <submittedName>
        <fullName evidence="1">Uncharacterized protein</fullName>
    </submittedName>
</protein>
<evidence type="ECO:0000313" key="1">
    <source>
        <dbReference type="EMBL" id="JAC67849.1"/>
    </source>
</evidence>
<feature type="non-terminal residue" evidence="1">
    <location>
        <position position="1"/>
    </location>
</feature>
<dbReference type="EMBL" id="GBEZ01018599">
    <property type="protein sequence ID" value="JAC67849.1"/>
    <property type="molecule type" value="Transcribed_RNA"/>
</dbReference>
<name>A0A061RAQ3_9CHLO</name>
<reference evidence="1" key="1">
    <citation type="submission" date="2014-05" db="EMBL/GenBank/DDBJ databases">
        <title>The transcriptome of the halophilic microalga Tetraselmis sp. GSL018 isolated from the Great Salt Lake, Utah.</title>
        <authorList>
            <person name="Jinkerson R.E."/>
            <person name="D'Adamo S."/>
            <person name="Posewitz M.C."/>
        </authorList>
    </citation>
    <scope>NUCLEOTIDE SEQUENCE</scope>
    <source>
        <strain evidence="1">GSL018</strain>
    </source>
</reference>
<accession>A0A061RAQ3</accession>
<gene>
    <name evidence="1" type="ORF">TSPGSL018_10098</name>
</gene>
<dbReference type="AlphaFoldDB" id="A0A061RAQ3"/>
<organism evidence="1">
    <name type="scientific">Tetraselmis sp. GSL018</name>
    <dbReference type="NCBI Taxonomy" id="582737"/>
    <lineage>
        <taxon>Eukaryota</taxon>
        <taxon>Viridiplantae</taxon>
        <taxon>Chlorophyta</taxon>
        <taxon>core chlorophytes</taxon>
        <taxon>Chlorodendrophyceae</taxon>
        <taxon>Chlorodendrales</taxon>
        <taxon>Chlorodendraceae</taxon>
        <taxon>Tetraselmis</taxon>
    </lineage>
</organism>
<sequence length="81" mass="8318">GLGSEAEGVAMAPVKREPGAGLSRFCCCCSTGSSAGGVEGVSHALRGPESSWVSPREVLVAALRPVTVILSLDSQSEFTRR</sequence>
<proteinExistence type="predicted"/>